<name>A0A6J6NE32_9ZZZZ</name>
<organism evidence="2">
    <name type="scientific">freshwater metagenome</name>
    <dbReference type="NCBI Taxonomy" id="449393"/>
    <lineage>
        <taxon>unclassified sequences</taxon>
        <taxon>metagenomes</taxon>
        <taxon>ecological metagenomes</taxon>
    </lineage>
</organism>
<proteinExistence type="predicted"/>
<dbReference type="InterPro" id="IPR000182">
    <property type="entry name" value="GNAT_dom"/>
</dbReference>
<dbReference type="Pfam" id="PF00583">
    <property type="entry name" value="Acetyltransf_1"/>
    <property type="match status" value="1"/>
</dbReference>
<protein>
    <submittedName>
        <fullName evidence="2">Unannotated protein</fullName>
    </submittedName>
</protein>
<dbReference type="GO" id="GO:0016747">
    <property type="term" value="F:acyltransferase activity, transferring groups other than amino-acyl groups"/>
    <property type="evidence" value="ECO:0007669"/>
    <property type="project" value="InterPro"/>
</dbReference>
<dbReference type="CDD" id="cd04301">
    <property type="entry name" value="NAT_SF"/>
    <property type="match status" value="1"/>
</dbReference>
<dbReference type="PROSITE" id="PS51186">
    <property type="entry name" value="GNAT"/>
    <property type="match status" value="1"/>
</dbReference>
<evidence type="ECO:0000259" key="1">
    <source>
        <dbReference type="PROSITE" id="PS51186"/>
    </source>
</evidence>
<accession>A0A6J6NE32</accession>
<reference evidence="2" key="1">
    <citation type="submission" date="2020-05" db="EMBL/GenBank/DDBJ databases">
        <authorList>
            <person name="Chiriac C."/>
            <person name="Salcher M."/>
            <person name="Ghai R."/>
            <person name="Kavagutti S V."/>
        </authorList>
    </citation>
    <scope>NUCLEOTIDE SEQUENCE</scope>
</reference>
<dbReference type="AlphaFoldDB" id="A0A6J6NE32"/>
<gene>
    <name evidence="2" type="ORF">UFOPK2579_00055</name>
</gene>
<dbReference type="EMBL" id="CAEZXR010000003">
    <property type="protein sequence ID" value="CAB4684800.1"/>
    <property type="molecule type" value="Genomic_DNA"/>
</dbReference>
<dbReference type="Gene3D" id="3.40.630.30">
    <property type="match status" value="1"/>
</dbReference>
<feature type="domain" description="N-acetyltransferase" evidence="1">
    <location>
        <begin position="11"/>
        <end position="175"/>
    </location>
</feature>
<dbReference type="InterPro" id="IPR016181">
    <property type="entry name" value="Acyl_CoA_acyltransferase"/>
</dbReference>
<sequence>MSDNLEIAWVDPFDDATFDVWHEVYATSQRFGREETAAVWTLEELRVQMQHQGTGRWAGAYLGRVAGTAVASGFVMMSLVDNLDRTSLWVDVLPERRRRGHGSAMLDHVLDVAREKGRSIIATEASWSYDAHPEGAGEPGVEFLRAHGFDLGLVEIQRTLRLPVDDALLAELAARAATRHEGYTLRSWVGPVPDELLESWAALSSSLMTEAPVGELDLEPESADVALVREAEDVIAKQGRTKYNTAALDADGVVVAYTDLATAVHDPGKAYQWGTLVRGDHRGHRLGMAVKVANLQQLQALDTTARTVVTWNAEVNSHMIGVNEEIGFRRTERAGAFQRKLV</sequence>
<evidence type="ECO:0000313" key="2">
    <source>
        <dbReference type="EMBL" id="CAB4684800.1"/>
    </source>
</evidence>
<dbReference type="SUPFAM" id="SSF55729">
    <property type="entry name" value="Acyl-CoA N-acyltransferases (Nat)"/>
    <property type="match status" value="1"/>
</dbReference>